<sequence>MIRFSLAPSICHILFAEVVTYTEYAGLHQLVSISQITDIPNTKYADDYVHVRTVSTLDKHRTLVKPGSTLMCLSWISSPCLTTKRCIPAERS</sequence>
<name>A0AAN6YK94_9PEZI</name>
<reference evidence="2" key="2">
    <citation type="submission" date="2023-05" db="EMBL/GenBank/DDBJ databases">
        <authorList>
            <consortium name="Lawrence Berkeley National Laboratory"/>
            <person name="Steindorff A."/>
            <person name="Hensen N."/>
            <person name="Bonometti L."/>
            <person name="Westerberg I."/>
            <person name="Brannstrom I.O."/>
            <person name="Guillou S."/>
            <person name="Cros-Aarteil S."/>
            <person name="Calhoun S."/>
            <person name="Haridas S."/>
            <person name="Kuo A."/>
            <person name="Mondo S."/>
            <person name="Pangilinan J."/>
            <person name="Riley R."/>
            <person name="Labutti K."/>
            <person name="Andreopoulos B."/>
            <person name="Lipzen A."/>
            <person name="Chen C."/>
            <person name="Yanf M."/>
            <person name="Daum C."/>
            <person name="Ng V."/>
            <person name="Clum A."/>
            <person name="Ohm R."/>
            <person name="Martin F."/>
            <person name="Silar P."/>
            <person name="Natvig D."/>
            <person name="Lalanne C."/>
            <person name="Gautier V."/>
            <person name="Ament-Velasquez S.L."/>
            <person name="Kruys A."/>
            <person name="Hutchinson M.I."/>
            <person name="Powell A.J."/>
            <person name="Barry K."/>
            <person name="Miller A.N."/>
            <person name="Grigoriev I.V."/>
            <person name="Debuchy R."/>
            <person name="Gladieux P."/>
            <person name="Thoren M.H."/>
            <person name="Johannesson H."/>
        </authorList>
    </citation>
    <scope>NUCLEOTIDE SEQUENCE</scope>
    <source>
        <strain evidence="2">PSN293</strain>
    </source>
</reference>
<dbReference type="EMBL" id="MU858045">
    <property type="protein sequence ID" value="KAK4220286.1"/>
    <property type="molecule type" value="Genomic_DNA"/>
</dbReference>
<comment type="caution">
    <text evidence="2">The sequence shown here is derived from an EMBL/GenBank/DDBJ whole genome shotgun (WGS) entry which is preliminary data.</text>
</comment>
<accession>A0AAN6YK94</accession>
<keyword evidence="3" id="KW-1185">Reference proteome</keyword>
<reference evidence="2" key="1">
    <citation type="journal article" date="2023" name="Mol. Phylogenet. Evol.">
        <title>Genome-scale phylogeny and comparative genomics of the fungal order Sordariales.</title>
        <authorList>
            <person name="Hensen N."/>
            <person name="Bonometti L."/>
            <person name="Westerberg I."/>
            <person name="Brannstrom I.O."/>
            <person name="Guillou S."/>
            <person name="Cros-Aarteil S."/>
            <person name="Calhoun S."/>
            <person name="Haridas S."/>
            <person name="Kuo A."/>
            <person name="Mondo S."/>
            <person name="Pangilinan J."/>
            <person name="Riley R."/>
            <person name="LaButti K."/>
            <person name="Andreopoulos B."/>
            <person name="Lipzen A."/>
            <person name="Chen C."/>
            <person name="Yan M."/>
            <person name="Daum C."/>
            <person name="Ng V."/>
            <person name="Clum A."/>
            <person name="Steindorff A."/>
            <person name="Ohm R.A."/>
            <person name="Martin F."/>
            <person name="Silar P."/>
            <person name="Natvig D.O."/>
            <person name="Lalanne C."/>
            <person name="Gautier V."/>
            <person name="Ament-Velasquez S.L."/>
            <person name="Kruys A."/>
            <person name="Hutchinson M.I."/>
            <person name="Powell A.J."/>
            <person name="Barry K."/>
            <person name="Miller A.N."/>
            <person name="Grigoriev I.V."/>
            <person name="Debuchy R."/>
            <person name="Gladieux P."/>
            <person name="Hiltunen Thoren M."/>
            <person name="Johannesson H."/>
        </authorList>
    </citation>
    <scope>NUCLEOTIDE SEQUENCE</scope>
    <source>
        <strain evidence="2">PSN293</strain>
    </source>
</reference>
<dbReference type="Proteomes" id="UP001301769">
    <property type="component" value="Unassembled WGS sequence"/>
</dbReference>
<proteinExistence type="predicted"/>
<keyword evidence="1" id="KW-0732">Signal</keyword>
<feature type="signal peptide" evidence="1">
    <location>
        <begin position="1"/>
        <end position="16"/>
    </location>
</feature>
<evidence type="ECO:0000313" key="2">
    <source>
        <dbReference type="EMBL" id="KAK4220286.1"/>
    </source>
</evidence>
<evidence type="ECO:0000313" key="3">
    <source>
        <dbReference type="Proteomes" id="UP001301769"/>
    </source>
</evidence>
<gene>
    <name evidence="2" type="ORF">QBC37DRAFT_408326</name>
</gene>
<evidence type="ECO:0000256" key="1">
    <source>
        <dbReference type="SAM" id="SignalP"/>
    </source>
</evidence>
<protein>
    <submittedName>
        <fullName evidence="2">Uncharacterized protein</fullName>
    </submittedName>
</protein>
<dbReference type="AlphaFoldDB" id="A0AAN6YK94"/>
<feature type="chain" id="PRO_5042864087" evidence="1">
    <location>
        <begin position="17"/>
        <end position="92"/>
    </location>
</feature>
<organism evidence="2 3">
    <name type="scientific">Rhypophila decipiens</name>
    <dbReference type="NCBI Taxonomy" id="261697"/>
    <lineage>
        <taxon>Eukaryota</taxon>
        <taxon>Fungi</taxon>
        <taxon>Dikarya</taxon>
        <taxon>Ascomycota</taxon>
        <taxon>Pezizomycotina</taxon>
        <taxon>Sordariomycetes</taxon>
        <taxon>Sordariomycetidae</taxon>
        <taxon>Sordariales</taxon>
        <taxon>Naviculisporaceae</taxon>
        <taxon>Rhypophila</taxon>
    </lineage>
</organism>